<reference evidence="1 2" key="1">
    <citation type="journal article" date="2015" name="Genome Biol. Evol.">
        <title>Comparative Genomics of a Bacterivorous Green Alga Reveals Evolutionary Causalities and Consequences of Phago-Mixotrophic Mode of Nutrition.</title>
        <authorList>
            <person name="Burns J.A."/>
            <person name="Paasch A."/>
            <person name="Narechania A."/>
            <person name="Kim E."/>
        </authorList>
    </citation>
    <scope>NUCLEOTIDE SEQUENCE [LARGE SCALE GENOMIC DNA]</scope>
    <source>
        <strain evidence="1 2">PLY_AMNH</strain>
    </source>
</reference>
<dbReference type="PANTHER" id="PTHR20275:SF28">
    <property type="entry name" value="NADH KINASE"/>
    <property type="match status" value="1"/>
</dbReference>
<dbReference type="Proteomes" id="UP001190700">
    <property type="component" value="Unassembled WGS sequence"/>
</dbReference>
<comment type="caution">
    <text evidence="1">The sequence shown here is derived from an EMBL/GenBank/DDBJ whole genome shotgun (WGS) entry which is preliminary data.</text>
</comment>
<dbReference type="GO" id="GO:0019674">
    <property type="term" value="P:NAD+ metabolic process"/>
    <property type="evidence" value="ECO:0007669"/>
    <property type="project" value="InterPro"/>
</dbReference>
<dbReference type="PANTHER" id="PTHR20275">
    <property type="entry name" value="NAD KINASE"/>
    <property type="match status" value="1"/>
</dbReference>
<gene>
    <name evidence="1" type="ORF">CYMTET_51118</name>
</gene>
<sequence>MKPLTLKESEEIDLVVSVGGDGTCLVTSQVYPFLLLKTSRYTIQYEIFVLNAFHSCITSAFEKVNIAAHGKEVPYVLWESFVNDILFRFQIFAENLRAVPQNLKYGTPLVAVNSDPTPPEIRKHVYHSSQFDQARSTGHLCACGPDKLTKVMGEILDGVRQPTKLARIRTLLNGEELMPALNDILIAHPSPAAVSRYSYVWGRARKATEQERWSAEGSYQEYQHVRSSGIRLCTATGSTAANKSAGGQVMQLEDPRLQYMDREPISVDGTQCPISHAFLQPHEELELRWNSRVGYIYIDGAHTMREITIGDKLQFSTGVS</sequence>
<dbReference type="InterPro" id="IPR017437">
    <property type="entry name" value="ATP-NAD_kinase_PpnK-typ_C"/>
</dbReference>
<evidence type="ECO:0008006" key="3">
    <source>
        <dbReference type="Google" id="ProtNLM"/>
    </source>
</evidence>
<evidence type="ECO:0000313" key="2">
    <source>
        <dbReference type="Proteomes" id="UP001190700"/>
    </source>
</evidence>
<dbReference type="AlphaFoldDB" id="A0AAE0BLS1"/>
<accession>A0AAE0BLS1</accession>
<dbReference type="Gene3D" id="2.60.200.30">
    <property type="entry name" value="Probable inorganic polyphosphate/atp-NAD kinase, domain 2"/>
    <property type="match status" value="1"/>
</dbReference>
<dbReference type="SUPFAM" id="SSF111331">
    <property type="entry name" value="NAD kinase/diacylglycerol kinase-like"/>
    <property type="match status" value="1"/>
</dbReference>
<dbReference type="InterPro" id="IPR016064">
    <property type="entry name" value="NAD/diacylglycerol_kinase_sf"/>
</dbReference>
<name>A0AAE0BLS1_9CHLO</name>
<dbReference type="GO" id="GO:0003951">
    <property type="term" value="F:NAD+ kinase activity"/>
    <property type="evidence" value="ECO:0007669"/>
    <property type="project" value="InterPro"/>
</dbReference>
<organism evidence="1 2">
    <name type="scientific">Cymbomonas tetramitiformis</name>
    <dbReference type="NCBI Taxonomy" id="36881"/>
    <lineage>
        <taxon>Eukaryota</taxon>
        <taxon>Viridiplantae</taxon>
        <taxon>Chlorophyta</taxon>
        <taxon>Pyramimonadophyceae</taxon>
        <taxon>Pyramimonadales</taxon>
        <taxon>Pyramimonadaceae</taxon>
        <taxon>Cymbomonas</taxon>
    </lineage>
</organism>
<proteinExistence type="predicted"/>
<keyword evidence="2" id="KW-1185">Reference proteome</keyword>
<dbReference type="GO" id="GO:0006741">
    <property type="term" value="P:NADP+ biosynthetic process"/>
    <property type="evidence" value="ECO:0007669"/>
    <property type="project" value="TreeGrafter"/>
</dbReference>
<dbReference type="EMBL" id="LGRX02034074">
    <property type="protein sequence ID" value="KAK3238916.1"/>
    <property type="molecule type" value="Genomic_DNA"/>
</dbReference>
<protein>
    <recommendedName>
        <fullName evidence="3">NAD(+) kinase</fullName>
    </recommendedName>
</protein>
<evidence type="ECO:0000313" key="1">
    <source>
        <dbReference type="EMBL" id="KAK3238916.1"/>
    </source>
</evidence>